<evidence type="ECO:0000256" key="4">
    <source>
        <dbReference type="ARBA" id="ARBA00022942"/>
    </source>
</evidence>
<dbReference type="GeneID" id="5887541"/>
<organism evidence="8 9">
    <name type="scientific">Monosiga brevicollis</name>
    <name type="common">Choanoflagellate</name>
    <dbReference type="NCBI Taxonomy" id="81824"/>
    <lineage>
        <taxon>Eukaryota</taxon>
        <taxon>Choanoflagellata</taxon>
        <taxon>Craspedida</taxon>
        <taxon>Salpingoecidae</taxon>
        <taxon>Monosiga</taxon>
    </lineage>
</organism>
<sequence length="480" mass="53819">MLQMLKLAPHEQQGFQWQSWHVTNIRPCCLAQTAAESFDLRTFEDTSTMSLFANSTPGGRGMARPANANLFEFKAGRMTQEGNTVTAVPGKGLVFLKRDGDLLMWHYKSRDSGREEEEPIVLFPGEQTFQLCKSAPASSRVYYLKFSGGRRDFFWMQSPDAAGDALICQRVNRLIDGGSIDEEGVNDHPMGVDASEEQQAIMQMLRDDVSTPGHASGAAQRPPAAPTRQRAQQRSGNAEAGGEDQPLSQDNMQGLVQNFAREMMVSQATSLTDVLSASNVEPLLDNPETVQRLLAHLPDGDNASVGNIRSTLRSPQYAQHEAPLQHGKKQSYARLHKENNNNKVCNALMHGPLRRPTSEDLVTHSDSNILSLFPHVTRELPDLHYDVVLHLSLSLSFVFRLFLSLFVLFRLSLSLSVLSLSYLHPLLLESVFLCELFEVSAFFPVSRRRTTGIILRGSRRTIRWHSANRFRFSYHCQKLH</sequence>
<evidence type="ECO:0000256" key="1">
    <source>
        <dbReference type="ARBA" id="ARBA00004123"/>
    </source>
</evidence>
<dbReference type="InParanoid" id="A9UP59"/>
<dbReference type="FunFam" id="1.10.2020.20:FF:000013">
    <property type="match status" value="1"/>
</dbReference>
<accession>A9UP59</accession>
<dbReference type="KEGG" id="mbr:MONBRDRAFT_30775"/>
<evidence type="ECO:0000256" key="3">
    <source>
        <dbReference type="ARBA" id="ARBA00022490"/>
    </source>
</evidence>
<keyword evidence="9" id="KW-1185">Reference proteome</keyword>
<dbReference type="InterPro" id="IPR044868">
    <property type="entry name" value="Rpn13/ADRM1_Pru"/>
</dbReference>
<dbReference type="RefSeq" id="XP_001742579.1">
    <property type="nucleotide sequence ID" value="XM_001742527.1"/>
</dbReference>
<dbReference type="eggNOG" id="KOG3037">
    <property type="taxonomic scope" value="Eukaryota"/>
</dbReference>
<comment type="subcellular location">
    <subcellularLocation>
        <location evidence="2">Cytoplasm</location>
    </subcellularLocation>
    <subcellularLocation>
        <location evidence="1">Nucleus</location>
    </subcellularLocation>
</comment>
<dbReference type="PANTHER" id="PTHR12225">
    <property type="entry name" value="ADHESION REGULATING MOLECULE 1 110 KDA CELL MEMBRANE GLYCOPROTEIN"/>
    <property type="match status" value="1"/>
</dbReference>
<dbReference type="GO" id="GO:0061133">
    <property type="term" value="F:endopeptidase activator activity"/>
    <property type="evidence" value="ECO:0000318"/>
    <property type="project" value="GO_Central"/>
</dbReference>
<dbReference type="EMBL" id="CH991543">
    <property type="protein sequence ID" value="EDQ92817.1"/>
    <property type="molecule type" value="Genomic_DNA"/>
</dbReference>
<evidence type="ECO:0000256" key="2">
    <source>
        <dbReference type="ARBA" id="ARBA00004496"/>
    </source>
</evidence>
<dbReference type="Pfam" id="PF16550">
    <property type="entry name" value="RPN13_C"/>
    <property type="match status" value="1"/>
</dbReference>
<dbReference type="Pfam" id="PF04683">
    <property type="entry name" value="Rpn13_ADRM1_Pru"/>
    <property type="match status" value="1"/>
</dbReference>
<feature type="domain" description="Pru" evidence="7">
    <location>
        <begin position="65"/>
        <end position="178"/>
    </location>
</feature>
<gene>
    <name evidence="8" type="ORF">MONBRDRAFT_30775</name>
</gene>
<dbReference type="GO" id="GO:0005634">
    <property type="term" value="C:nucleus"/>
    <property type="evidence" value="ECO:0007669"/>
    <property type="project" value="UniProtKB-SubCell"/>
</dbReference>
<dbReference type="AlphaFoldDB" id="A9UP59"/>
<dbReference type="InterPro" id="IPR006773">
    <property type="entry name" value="Rpn13/ADRM1"/>
</dbReference>
<keyword evidence="5" id="KW-0539">Nucleus</keyword>
<dbReference type="Gene3D" id="2.30.29.70">
    <property type="entry name" value="Proteasomal ubiquitin receptor Rpn13/ADRM1"/>
    <property type="match status" value="1"/>
</dbReference>
<feature type="compositionally biased region" description="Low complexity" evidence="6">
    <location>
        <begin position="218"/>
        <end position="234"/>
    </location>
</feature>
<reference evidence="8 9" key="1">
    <citation type="journal article" date="2008" name="Nature">
        <title>The genome of the choanoflagellate Monosiga brevicollis and the origin of metazoans.</title>
        <authorList>
            <consortium name="JGI Sequencing"/>
            <person name="King N."/>
            <person name="Westbrook M.J."/>
            <person name="Young S.L."/>
            <person name="Kuo A."/>
            <person name="Abedin M."/>
            <person name="Chapman J."/>
            <person name="Fairclough S."/>
            <person name="Hellsten U."/>
            <person name="Isogai Y."/>
            <person name="Letunic I."/>
            <person name="Marr M."/>
            <person name="Pincus D."/>
            <person name="Putnam N."/>
            <person name="Rokas A."/>
            <person name="Wright K.J."/>
            <person name="Zuzow R."/>
            <person name="Dirks W."/>
            <person name="Good M."/>
            <person name="Goodstein D."/>
            <person name="Lemons D."/>
            <person name="Li W."/>
            <person name="Lyons J.B."/>
            <person name="Morris A."/>
            <person name="Nichols S."/>
            <person name="Richter D.J."/>
            <person name="Salamov A."/>
            <person name="Bork P."/>
            <person name="Lim W.A."/>
            <person name="Manning G."/>
            <person name="Miller W.T."/>
            <person name="McGinnis W."/>
            <person name="Shapiro H."/>
            <person name="Tjian R."/>
            <person name="Grigoriev I.V."/>
            <person name="Rokhsar D."/>
        </authorList>
    </citation>
    <scope>NUCLEOTIDE SEQUENCE [LARGE SCALE GENOMIC DNA]</scope>
    <source>
        <strain evidence="9">MX1 / ATCC 50154</strain>
    </source>
</reference>
<dbReference type="InterPro" id="IPR038108">
    <property type="entry name" value="RPN13_DEUBAD_sf"/>
</dbReference>
<dbReference type="PROSITE" id="PS51917">
    <property type="entry name" value="PRU"/>
    <property type="match status" value="1"/>
</dbReference>
<evidence type="ECO:0000313" key="9">
    <source>
        <dbReference type="Proteomes" id="UP000001357"/>
    </source>
</evidence>
<proteinExistence type="predicted"/>
<keyword evidence="3" id="KW-0963">Cytoplasm</keyword>
<dbReference type="Gene3D" id="1.10.2020.20">
    <property type="match status" value="1"/>
</dbReference>
<evidence type="ECO:0000256" key="6">
    <source>
        <dbReference type="SAM" id="MobiDB-lite"/>
    </source>
</evidence>
<evidence type="ECO:0000256" key="5">
    <source>
        <dbReference type="ARBA" id="ARBA00023242"/>
    </source>
</evidence>
<dbReference type="GO" id="GO:0008541">
    <property type="term" value="C:proteasome regulatory particle, lid subcomplex"/>
    <property type="evidence" value="ECO:0000318"/>
    <property type="project" value="GO_Central"/>
</dbReference>
<dbReference type="STRING" id="81824.A9UP59"/>
<dbReference type="GO" id="GO:0005737">
    <property type="term" value="C:cytoplasm"/>
    <property type="evidence" value="ECO:0007669"/>
    <property type="project" value="UniProtKB-SubCell"/>
</dbReference>
<dbReference type="Proteomes" id="UP000001357">
    <property type="component" value="Unassembled WGS sequence"/>
</dbReference>
<dbReference type="InterPro" id="IPR038633">
    <property type="entry name" value="Rpn13/ADRM1_Pru_sf"/>
</dbReference>
<name>A9UP59_MONBE</name>
<feature type="region of interest" description="Disordered" evidence="6">
    <location>
        <begin position="209"/>
        <end position="249"/>
    </location>
</feature>
<dbReference type="GO" id="GO:0070628">
    <property type="term" value="F:proteasome binding"/>
    <property type="evidence" value="ECO:0000318"/>
    <property type="project" value="GO_Central"/>
</dbReference>
<keyword evidence="4" id="KW-0647">Proteasome</keyword>
<dbReference type="InterPro" id="IPR032368">
    <property type="entry name" value="RPN13_DEUBAD"/>
</dbReference>
<evidence type="ECO:0000313" key="8">
    <source>
        <dbReference type="EMBL" id="EDQ92817.1"/>
    </source>
</evidence>
<evidence type="ECO:0000259" key="7">
    <source>
        <dbReference type="PROSITE" id="PS51917"/>
    </source>
</evidence>
<protein>
    <recommendedName>
        <fullName evidence="7">Pru domain-containing protein</fullName>
    </recommendedName>
</protein>
<dbReference type="PANTHER" id="PTHR12225:SF0">
    <property type="entry name" value="PROTEASOMAL UBIQUITIN RECEPTOR ADRM1"/>
    <property type="match status" value="1"/>
</dbReference>